<reference evidence="1" key="1">
    <citation type="submission" date="2022-06" db="EMBL/GenBank/DDBJ databases">
        <title>Phylogenomic reconstructions and comparative analyses of Kickxellomycotina fungi.</title>
        <authorList>
            <person name="Reynolds N.K."/>
            <person name="Stajich J.E."/>
            <person name="Barry K."/>
            <person name="Grigoriev I.V."/>
            <person name="Crous P."/>
            <person name="Smith M.E."/>
        </authorList>
    </citation>
    <scope>NUCLEOTIDE SEQUENCE</scope>
    <source>
        <strain evidence="1">RSA 2271</strain>
    </source>
</reference>
<accession>A0ACC1HJM1</accession>
<dbReference type="Proteomes" id="UP001145114">
    <property type="component" value="Unassembled WGS sequence"/>
</dbReference>
<dbReference type="EMBL" id="JAMZIH010005309">
    <property type="protein sequence ID" value="KAJ1675432.1"/>
    <property type="molecule type" value="Genomic_DNA"/>
</dbReference>
<keyword evidence="2" id="KW-1185">Reference proteome</keyword>
<evidence type="ECO:0000313" key="1">
    <source>
        <dbReference type="EMBL" id="KAJ1675432.1"/>
    </source>
</evidence>
<name>A0ACC1HJM1_9FUNG</name>
<proteinExistence type="predicted"/>
<gene>
    <name evidence="1" type="ORF">EV182_001272</name>
</gene>
<evidence type="ECO:0000313" key="2">
    <source>
        <dbReference type="Proteomes" id="UP001145114"/>
    </source>
</evidence>
<sequence length="414" mass="46065">MKLLVLLVLGVLSCAVRNALAACTAPLTRKEIRSASVEERKAFFNAVQKLQDNGKIQEFATIHNNNSNLIHSNTVFLAFHRWFVKLFENALREVDPNVAMLYWDWTLDSQHPETSVLFTSDYCGGNGQGPDFCVQDGPFANWAMKAMEPHCLKRQFNQGNTIVPFYSYELLTYTFNESPSYANLTRNIEGGCHGYVHIGIGGDMNEMYAANDLFFFLHHAMIDMIYYQWQMVDESRFQDFGGIMADGSVGTLDSPLPVYSDIKVGQILDPRNSDLLCYTYELSGTAKAIHVAETYARNAAAKNNMSAGNQKRGLIDNLVSDIQGIVDDVGNVVTDVVDTVGNITAELLGAAKGIAEALGIDGDIDLSILKPEDLKLRVPPPPSGSWIDMTHMDRHFVNDYHQKVVEAAKKYNDN</sequence>
<feature type="non-terminal residue" evidence="1">
    <location>
        <position position="414"/>
    </location>
</feature>
<comment type="caution">
    <text evidence="1">The sequence shown here is derived from an EMBL/GenBank/DDBJ whole genome shotgun (WGS) entry which is preliminary data.</text>
</comment>
<organism evidence="1 2">
    <name type="scientific">Spiromyces aspiralis</name>
    <dbReference type="NCBI Taxonomy" id="68401"/>
    <lineage>
        <taxon>Eukaryota</taxon>
        <taxon>Fungi</taxon>
        <taxon>Fungi incertae sedis</taxon>
        <taxon>Zoopagomycota</taxon>
        <taxon>Kickxellomycotina</taxon>
        <taxon>Kickxellomycetes</taxon>
        <taxon>Kickxellales</taxon>
        <taxon>Kickxellaceae</taxon>
        <taxon>Spiromyces</taxon>
    </lineage>
</organism>
<protein>
    <submittedName>
        <fullName evidence="1">Uncharacterized protein</fullName>
    </submittedName>
</protein>